<dbReference type="PANTHER" id="PTHR31301">
    <property type="entry name" value="LOB DOMAIN-CONTAINING PROTEIN 4-RELATED"/>
    <property type="match status" value="1"/>
</dbReference>
<dbReference type="Gramene" id="ERN08980">
    <property type="protein sequence ID" value="ERN08980"/>
    <property type="gene ID" value="AMTR_s00153p00034160"/>
</dbReference>
<evidence type="ECO:0000259" key="5">
    <source>
        <dbReference type="PROSITE" id="PS50891"/>
    </source>
</evidence>
<dbReference type="PROSITE" id="PS50891">
    <property type="entry name" value="LOB"/>
    <property type="match status" value="1"/>
</dbReference>
<name>W1PP67_AMBTC</name>
<evidence type="ECO:0000313" key="7">
    <source>
        <dbReference type="Proteomes" id="UP000017836"/>
    </source>
</evidence>
<dbReference type="GO" id="GO:0001216">
    <property type="term" value="F:DNA-binding transcription activator activity"/>
    <property type="evidence" value="ECO:0000318"/>
    <property type="project" value="GO_Central"/>
</dbReference>
<dbReference type="InterPro" id="IPR004883">
    <property type="entry name" value="LOB"/>
</dbReference>
<protein>
    <recommendedName>
        <fullName evidence="5">LOB domain-containing protein</fullName>
    </recommendedName>
</protein>
<dbReference type="eggNOG" id="ENOG502RY2U">
    <property type="taxonomic scope" value="Eukaryota"/>
</dbReference>
<dbReference type="OrthoDB" id="1893065at2759"/>
<dbReference type="AlphaFoldDB" id="W1PP67"/>
<gene>
    <name evidence="6" type="ORF">AMTR_s00153p00034160</name>
</gene>
<evidence type="ECO:0000256" key="4">
    <source>
        <dbReference type="ARBA" id="ARBA00023242"/>
    </source>
</evidence>
<proteinExistence type="inferred from homology"/>
<accession>W1PP67</accession>
<sequence length="283" mass="31905">MDWISSPSPSSSCSSLTTSSNQHHACASCRYQRRKCTPECVMAPHFPPNKEGDRQFAHVHKLFGVSSVLKILKECPDEKKGEAMRTIIYEADLRARDPILGAYGVVLGLYDKIAQAKAHLDSLNSILMQIRLHEQQAKHHHCGSLYGQHEIERRCCGSTQPVGLERRPYESCCGFTQPIDLRLNQHVDPLLNQPIDPQLPATTYAPGSLWSSSEYSQWYHQHSRVFPDAAPLMSVEAQEKKPAVAARVDEMEDKLQAPLVPSRGELSMEVRSLERADDMQRFE</sequence>
<dbReference type="Proteomes" id="UP000017836">
    <property type="component" value="Unassembled WGS sequence"/>
</dbReference>
<dbReference type="EMBL" id="KI393119">
    <property type="protein sequence ID" value="ERN08980.1"/>
    <property type="molecule type" value="Genomic_DNA"/>
</dbReference>
<evidence type="ECO:0000313" key="6">
    <source>
        <dbReference type="EMBL" id="ERN08980.1"/>
    </source>
</evidence>
<evidence type="ECO:0000256" key="3">
    <source>
        <dbReference type="ARBA" id="ARBA00022473"/>
    </source>
</evidence>
<dbReference type="HOGENOM" id="CLU_984635_0_0_1"/>
<evidence type="ECO:0000256" key="1">
    <source>
        <dbReference type="ARBA" id="ARBA00004123"/>
    </source>
</evidence>
<dbReference type="GO" id="GO:0006355">
    <property type="term" value="P:regulation of DNA-templated transcription"/>
    <property type="evidence" value="ECO:0000318"/>
    <property type="project" value="GO_Central"/>
</dbReference>
<keyword evidence="4" id="KW-0539">Nucleus</keyword>
<feature type="domain" description="LOB" evidence="5">
    <location>
        <begin position="24"/>
        <end position="127"/>
    </location>
</feature>
<keyword evidence="7" id="KW-1185">Reference proteome</keyword>
<reference evidence="7" key="1">
    <citation type="journal article" date="2013" name="Science">
        <title>The Amborella genome and the evolution of flowering plants.</title>
        <authorList>
            <consortium name="Amborella Genome Project"/>
        </authorList>
    </citation>
    <scope>NUCLEOTIDE SEQUENCE [LARGE SCALE GENOMIC DNA]</scope>
</reference>
<evidence type="ECO:0000256" key="2">
    <source>
        <dbReference type="ARBA" id="ARBA00005474"/>
    </source>
</evidence>
<comment type="subcellular location">
    <subcellularLocation>
        <location evidence="1">Nucleus</location>
    </subcellularLocation>
</comment>
<dbReference type="Pfam" id="PF03195">
    <property type="entry name" value="LOB"/>
    <property type="match status" value="1"/>
</dbReference>
<dbReference type="GO" id="GO:0005634">
    <property type="term" value="C:nucleus"/>
    <property type="evidence" value="ECO:0000318"/>
    <property type="project" value="GO_Central"/>
</dbReference>
<keyword evidence="3" id="KW-0217">Developmental protein</keyword>
<organism evidence="6 7">
    <name type="scientific">Amborella trichopoda</name>
    <dbReference type="NCBI Taxonomy" id="13333"/>
    <lineage>
        <taxon>Eukaryota</taxon>
        <taxon>Viridiplantae</taxon>
        <taxon>Streptophyta</taxon>
        <taxon>Embryophyta</taxon>
        <taxon>Tracheophyta</taxon>
        <taxon>Spermatophyta</taxon>
        <taxon>Magnoliopsida</taxon>
        <taxon>Amborellales</taxon>
        <taxon>Amborellaceae</taxon>
        <taxon>Amborella</taxon>
    </lineage>
</organism>
<comment type="similarity">
    <text evidence="2">Belongs to the LOB domain-containing protein family.</text>
</comment>
<dbReference type="PANTHER" id="PTHR31301:SF83">
    <property type="entry name" value="PROTEIN ASYMMETRIC LEAVES 2"/>
    <property type="match status" value="1"/>
</dbReference>